<protein>
    <submittedName>
        <fullName evidence="1">Uncharacterized protein</fullName>
    </submittedName>
</protein>
<dbReference type="Proteomes" id="UP000823775">
    <property type="component" value="Unassembled WGS sequence"/>
</dbReference>
<dbReference type="EMBL" id="JACEIK010000718">
    <property type="protein sequence ID" value="MCD7461324.1"/>
    <property type="molecule type" value="Genomic_DNA"/>
</dbReference>
<name>A0ABS8SQM6_DATST</name>
<keyword evidence="2" id="KW-1185">Reference proteome</keyword>
<accession>A0ABS8SQM6</accession>
<gene>
    <name evidence="1" type="ORF">HAX54_045894</name>
</gene>
<evidence type="ECO:0000313" key="1">
    <source>
        <dbReference type="EMBL" id="MCD7461324.1"/>
    </source>
</evidence>
<proteinExistence type="predicted"/>
<evidence type="ECO:0000313" key="2">
    <source>
        <dbReference type="Proteomes" id="UP000823775"/>
    </source>
</evidence>
<comment type="caution">
    <text evidence="1">The sequence shown here is derived from an EMBL/GenBank/DDBJ whole genome shotgun (WGS) entry which is preliminary data.</text>
</comment>
<reference evidence="1 2" key="1">
    <citation type="journal article" date="2021" name="BMC Genomics">
        <title>Datura genome reveals duplications of psychoactive alkaloid biosynthetic genes and high mutation rate following tissue culture.</title>
        <authorList>
            <person name="Rajewski A."/>
            <person name="Carter-House D."/>
            <person name="Stajich J."/>
            <person name="Litt A."/>
        </authorList>
    </citation>
    <scope>NUCLEOTIDE SEQUENCE [LARGE SCALE GENOMIC DNA]</scope>
    <source>
        <strain evidence="1">AR-01</strain>
    </source>
</reference>
<organism evidence="1 2">
    <name type="scientific">Datura stramonium</name>
    <name type="common">Jimsonweed</name>
    <name type="synonym">Common thornapple</name>
    <dbReference type="NCBI Taxonomy" id="4076"/>
    <lineage>
        <taxon>Eukaryota</taxon>
        <taxon>Viridiplantae</taxon>
        <taxon>Streptophyta</taxon>
        <taxon>Embryophyta</taxon>
        <taxon>Tracheophyta</taxon>
        <taxon>Spermatophyta</taxon>
        <taxon>Magnoliopsida</taxon>
        <taxon>eudicotyledons</taxon>
        <taxon>Gunneridae</taxon>
        <taxon>Pentapetalae</taxon>
        <taxon>asterids</taxon>
        <taxon>lamiids</taxon>
        <taxon>Solanales</taxon>
        <taxon>Solanaceae</taxon>
        <taxon>Solanoideae</taxon>
        <taxon>Datureae</taxon>
        <taxon>Datura</taxon>
    </lineage>
</organism>
<sequence>MKPPLDGRELFIFEVPLKGLAKLEVEVTNLSAKAGKGEVVGVVKPFPSVGHGPSILKKVASIRVLHQVSDVENFGCYPLRKRVSCTAGLSALVLLFILFCGKDPGRWSTRDFAYSSNDFLNLSYLLDGNGYRLGLLTNLNLLTLMDGPMDLIFKP</sequence>